<dbReference type="GO" id="GO:0016301">
    <property type="term" value="F:kinase activity"/>
    <property type="evidence" value="ECO:0007669"/>
    <property type="project" value="UniProtKB-KW"/>
</dbReference>
<proteinExistence type="predicted"/>
<dbReference type="InterPro" id="IPR011006">
    <property type="entry name" value="CheY-like_superfamily"/>
</dbReference>
<reference evidence="8" key="1">
    <citation type="journal article" date="2014" name="Front. Microbiol.">
        <title>High frequency of phylogenetically diverse reductive dehalogenase-homologous genes in deep subseafloor sedimentary metagenomes.</title>
        <authorList>
            <person name="Kawai M."/>
            <person name="Futagami T."/>
            <person name="Toyoda A."/>
            <person name="Takaki Y."/>
            <person name="Nishi S."/>
            <person name="Hori S."/>
            <person name="Arai W."/>
            <person name="Tsubouchi T."/>
            <person name="Morono Y."/>
            <person name="Uchiyama I."/>
            <person name="Ito T."/>
            <person name="Fujiyama A."/>
            <person name="Inagaki F."/>
            <person name="Takami H."/>
        </authorList>
    </citation>
    <scope>NUCLEOTIDE SEQUENCE</scope>
    <source>
        <strain evidence="8">Expedition CK06-06</strain>
    </source>
</reference>
<dbReference type="SUPFAM" id="SSF55874">
    <property type="entry name" value="ATPase domain of HSP90 chaperone/DNA topoisomerase II/histidine kinase"/>
    <property type="match status" value="1"/>
</dbReference>
<dbReference type="Pfam" id="PF02518">
    <property type="entry name" value="HATPase_c"/>
    <property type="match status" value="1"/>
</dbReference>
<keyword evidence="3" id="KW-0418">Kinase</keyword>
<dbReference type="InterPro" id="IPR003594">
    <property type="entry name" value="HATPase_dom"/>
</dbReference>
<dbReference type="PROSITE" id="PS50110">
    <property type="entry name" value="RESPONSE_REGULATORY"/>
    <property type="match status" value="1"/>
</dbReference>
<protein>
    <recommendedName>
        <fullName evidence="9">Response regulatory domain-containing protein</fullName>
    </recommendedName>
</protein>
<evidence type="ECO:0008006" key="9">
    <source>
        <dbReference type="Google" id="ProtNLM"/>
    </source>
</evidence>
<dbReference type="PROSITE" id="PS50109">
    <property type="entry name" value="HIS_KIN"/>
    <property type="match status" value="1"/>
</dbReference>
<evidence type="ECO:0000256" key="5">
    <source>
        <dbReference type="ARBA" id="ARBA00023012"/>
    </source>
</evidence>
<organism evidence="8">
    <name type="scientific">marine sediment metagenome</name>
    <dbReference type="NCBI Taxonomy" id="412755"/>
    <lineage>
        <taxon>unclassified sequences</taxon>
        <taxon>metagenomes</taxon>
        <taxon>ecological metagenomes</taxon>
    </lineage>
</organism>
<dbReference type="GO" id="GO:0000160">
    <property type="term" value="P:phosphorelay signal transduction system"/>
    <property type="evidence" value="ECO:0007669"/>
    <property type="project" value="UniProtKB-KW"/>
</dbReference>
<evidence type="ECO:0000259" key="6">
    <source>
        <dbReference type="PROSITE" id="PS50109"/>
    </source>
</evidence>
<evidence type="ECO:0000256" key="1">
    <source>
        <dbReference type="ARBA" id="ARBA00022679"/>
    </source>
</evidence>
<feature type="domain" description="Response regulatory" evidence="7">
    <location>
        <begin position="131"/>
        <end position="248"/>
    </location>
</feature>
<dbReference type="InterPro" id="IPR004358">
    <property type="entry name" value="Sig_transdc_His_kin-like_C"/>
</dbReference>
<dbReference type="InterPro" id="IPR036890">
    <property type="entry name" value="HATPase_C_sf"/>
</dbReference>
<keyword evidence="4" id="KW-0067">ATP-binding</keyword>
<evidence type="ECO:0000256" key="3">
    <source>
        <dbReference type="ARBA" id="ARBA00022777"/>
    </source>
</evidence>
<evidence type="ECO:0000259" key="7">
    <source>
        <dbReference type="PROSITE" id="PS50110"/>
    </source>
</evidence>
<feature type="non-terminal residue" evidence="8">
    <location>
        <position position="1"/>
    </location>
</feature>
<dbReference type="InterPro" id="IPR001789">
    <property type="entry name" value="Sig_transdc_resp-reg_receiver"/>
</dbReference>
<keyword evidence="1" id="KW-0808">Transferase</keyword>
<dbReference type="PANTHER" id="PTHR43065">
    <property type="entry name" value="SENSOR HISTIDINE KINASE"/>
    <property type="match status" value="1"/>
</dbReference>
<gene>
    <name evidence="8" type="ORF">S12H4_30738</name>
</gene>
<dbReference type="PRINTS" id="PR00344">
    <property type="entry name" value="BCTRLSENSOR"/>
</dbReference>
<name>X1SGW9_9ZZZZ</name>
<sequence>LVVNARDAIPKHGKLIIETANVTLDKGYKKTHPGTKPGDYVMVAVSDTGVGMDEETMLHIFEPFFTTKEHGKGTGLGLSTCYGIIKQNGGNIWAYSEQGHGTTFKIYLPREFGENTGSIIRNNNSPEGTETILVVEDEPKVRQVTSCILRDKGYTIYEAANGEEALRVAEKDVSWNIHLLITDVIMPLMSGKELSEHFEIKNPDVKVLFVSGYTDNSIAHHGILEPGIAFLQKPFSPAALARKVREVLDELKPLI</sequence>
<evidence type="ECO:0000256" key="4">
    <source>
        <dbReference type="ARBA" id="ARBA00022840"/>
    </source>
</evidence>
<dbReference type="EMBL" id="BARW01017864">
    <property type="protein sequence ID" value="GAI92272.1"/>
    <property type="molecule type" value="Genomic_DNA"/>
</dbReference>
<dbReference type="GO" id="GO:0005524">
    <property type="term" value="F:ATP binding"/>
    <property type="evidence" value="ECO:0007669"/>
    <property type="project" value="UniProtKB-KW"/>
</dbReference>
<comment type="caution">
    <text evidence="8">The sequence shown here is derived from an EMBL/GenBank/DDBJ whole genome shotgun (WGS) entry which is preliminary data.</text>
</comment>
<dbReference type="Pfam" id="PF00072">
    <property type="entry name" value="Response_reg"/>
    <property type="match status" value="1"/>
</dbReference>
<feature type="domain" description="Histidine kinase" evidence="6">
    <location>
        <begin position="1"/>
        <end position="112"/>
    </location>
</feature>
<keyword evidence="5" id="KW-0902">Two-component regulatory system</keyword>
<accession>X1SGW9</accession>
<evidence type="ECO:0000313" key="8">
    <source>
        <dbReference type="EMBL" id="GAI92272.1"/>
    </source>
</evidence>
<dbReference type="Gene3D" id="3.40.50.2300">
    <property type="match status" value="1"/>
</dbReference>
<evidence type="ECO:0000256" key="2">
    <source>
        <dbReference type="ARBA" id="ARBA00022741"/>
    </source>
</evidence>
<dbReference type="AlphaFoldDB" id="X1SGW9"/>
<dbReference type="InterPro" id="IPR005467">
    <property type="entry name" value="His_kinase_dom"/>
</dbReference>
<dbReference type="SMART" id="SM00387">
    <property type="entry name" value="HATPase_c"/>
    <property type="match status" value="1"/>
</dbReference>
<keyword evidence="2" id="KW-0547">Nucleotide-binding</keyword>
<dbReference type="SUPFAM" id="SSF52172">
    <property type="entry name" value="CheY-like"/>
    <property type="match status" value="1"/>
</dbReference>
<dbReference type="Gene3D" id="3.30.565.10">
    <property type="entry name" value="Histidine kinase-like ATPase, C-terminal domain"/>
    <property type="match status" value="1"/>
</dbReference>
<dbReference type="SMART" id="SM00448">
    <property type="entry name" value="REC"/>
    <property type="match status" value="1"/>
</dbReference>
<dbReference type="PANTHER" id="PTHR43065:SF46">
    <property type="entry name" value="C4-DICARBOXYLATE TRANSPORT SENSOR PROTEIN DCTB"/>
    <property type="match status" value="1"/>
</dbReference>